<organism evidence="1 2">
    <name type="scientific">Nitrosomonas europaea (strain ATCC 19718 / CIP 103999 / KCTC 2705 / NBRC 14298)</name>
    <dbReference type="NCBI Taxonomy" id="228410"/>
    <lineage>
        <taxon>Bacteria</taxon>
        <taxon>Pseudomonadati</taxon>
        <taxon>Pseudomonadota</taxon>
        <taxon>Betaproteobacteria</taxon>
        <taxon>Nitrosomonadales</taxon>
        <taxon>Nitrosomonadaceae</taxon>
        <taxon>Nitrosomonas</taxon>
    </lineage>
</organism>
<dbReference type="Pfam" id="PF07073">
    <property type="entry name" value="ROF"/>
    <property type="match status" value="1"/>
</dbReference>
<dbReference type="EMBL" id="AL954747">
    <property type="protein sequence ID" value="CAD84097.1"/>
    <property type="molecule type" value="Genomic_DNA"/>
</dbReference>
<dbReference type="InterPro" id="IPR038626">
    <property type="entry name" value="Rof-like_sf"/>
</dbReference>
<evidence type="ECO:0000313" key="1">
    <source>
        <dbReference type="EMBL" id="CAD84097.1"/>
    </source>
</evidence>
<evidence type="ECO:0000313" key="2">
    <source>
        <dbReference type="Proteomes" id="UP000001416"/>
    </source>
</evidence>
<dbReference type="Gene3D" id="2.30.30.400">
    <property type="entry name" value="Rof-like"/>
    <property type="match status" value="1"/>
</dbReference>
<dbReference type="AlphaFoldDB" id="Q82XR7"/>
<dbReference type="STRING" id="228410.NE0186"/>
<dbReference type="SUPFAM" id="SSF101744">
    <property type="entry name" value="Rof/RNase P subunit-like"/>
    <property type="match status" value="1"/>
</dbReference>
<dbReference type="Proteomes" id="UP000001416">
    <property type="component" value="Chromosome"/>
</dbReference>
<name>Q82XR7_NITEU</name>
<dbReference type="InterPro" id="IPR009778">
    <property type="entry name" value="ROF"/>
</dbReference>
<reference evidence="1 2" key="1">
    <citation type="journal article" date="2003" name="J. Bacteriol.">
        <title>Complete genome sequence of the ammonia-oxidizing bacterium and obligate chemolithoautotroph Nitrosomonas europaea.</title>
        <authorList>
            <person name="Chain P."/>
            <person name="Lamerdin J."/>
            <person name="Larimer F."/>
            <person name="Regala W."/>
            <person name="Land M."/>
            <person name="Hauser L."/>
            <person name="Hooper A."/>
            <person name="Klotz M."/>
            <person name="Norton J."/>
            <person name="Sayavedra-Soto L."/>
            <person name="Arciero D."/>
            <person name="Hommes N."/>
            <person name="Whittaker M."/>
            <person name="Arp D."/>
        </authorList>
    </citation>
    <scope>NUCLEOTIDE SEQUENCE [LARGE SCALE GENOMIC DNA]</scope>
    <source>
        <strain evidence="2">ATCC 19718 / CIP 103999 / KCTC 2705 / NBRC 14298</strain>
    </source>
</reference>
<evidence type="ECO:0008006" key="3">
    <source>
        <dbReference type="Google" id="ProtNLM"/>
    </source>
</evidence>
<gene>
    <name evidence="1" type="ordered locus">NE0186</name>
</gene>
<dbReference type="KEGG" id="neu:NE0186"/>
<sequence>MDINMAHSLISCDLHDYIEVACMYSYQVRLILKDQSTVEGKAKDILTDAEKREFLLLETESGSQQVELISLDRLQVLTPGARFSEVVFSDTCEP</sequence>
<protein>
    <recommendedName>
        <fullName evidence="3">Transcriptional antiterminator, Rof</fullName>
    </recommendedName>
</protein>
<keyword evidence="2" id="KW-1185">Reference proteome</keyword>
<dbReference type="PhylomeDB" id="Q82XR7"/>
<dbReference type="eggNOG" id="COG4568">
    <property type="taxonomic scope" value="Bacteria"/>
</dbReference>
<accession>Q82XR7</accession>
<proteinExistence type="predicted"/>
<dbReference type="InterPro" id="IPR023534">
    <property type="entry name" value="Rof/RNase_P-like"/>
</dbReference>
<dbReference type="HOGENOM" id="CLU_176324_0_0_4"/>